<dbReference type="InterPro" id="IPR036397">
    <property type="entry name" value="RNaseH_sf"/>
</dbReference>
<evidence type="ECO:0000259" key="2">
    <source>
        <dbReference type="Pfam" id="PF00144"/>
    </source>
</evidence>
<dbReference type="InterPro" id="IPR001466">
    <property type="entry name" value="Beta-lactam-related"/>
</dbReference>
<dbReference type="Proteomes" id="UP000631114">
    <property type="component" value="Unassembled WGS sequence"/>
</dbReference>
<keyword evidence="1" id="KW-0812">Transmembrane</keyword>
<keyword evidence="1" id="KW-0472">Membrane</keyword>
<dbReference type="Gene3D" id="3.30.420.10">
    <property type="entry name" value="Ribonuclease H-like superfamily/Ribonuclease H"/>
    <property type="match status" value="1"/>
</dbReference>
<feature type="non-terminal residue" evidence="3">
    <location>
        <position position="596"/>
    </location>
</feature>
<dbReference type="OrthoDB" id="427480at2759"/>
<keyword evidence="1" id="KW-1133">Transmembrane helix</keyword>
<dbReference type="InterPro" id="IPR012338">
    <property type="entry name" value="Beta-lactam/transpept-like"/>
</dbReference>
<comment type="caution">
    <text evidence="3">The sequence shown here is derived from an EMBL/GenBank/DDBJ whole genome shotgun (WGS) entry which is preliminary data.</text>
</comment>
<dbReference type="AlphaFoldDB" id="A0A835H3P2"/>
<feature type="domain" description="Beta-lactamase-related" evidence="2">
    <location>
        <begin position="160"/>
        <end position="437"/>
    </location>
</feature>
<organism evidence="3 4">
    <name type="scientific">Coptis chinensis</name>
    <dbReference type="NCBI Taxonomy" id="261450"/>
    <lineage>
        <taxon>Eukaryota</taxon>
        <taxon>Viridiplantae</taxon>
        <taxon>Streptophyta</taxon>
        <taxon>Embryophyta</taxon>
        <taxon>Tracheophyta</taxon>
        <taxon>Spermatophyta</taxon>
        <taxon>Magnoliopsida</taxon>
        <taxon>Ranunculales</taxon>
        <taxon>Ranunculaceae</taxon>
        <taxon>Coptidoideae</taxon>
        <taxon>Coptis</taxon>
    </lineage>
</organism>
<dbReference type="EMBL" id="JADFTS010000008">
    <property type="protein sequence ID" value="KAF9591675.1"/>
    <property type="molecule type" value="Genomic_DNA"/>
</dbReference>
<dbReference type="GO" id="GO:0003676">
    <property type="term" value="F:nucleic acid binding"/>
    <property type="evidence" value="ECO:0007669"/>
    <property type="project" value="InterPro"/>
</dbReference>
<dbReference type="InterPro" id="IPR052907">
    <property type="entry name" value="Beta-lactamase/esterase"/>
</dbReference>
<protein>
    <recommendedName>
        <fullName evidence="2">Beta-lactamase-related domain-containing protein</fullName>
    </recommendedName>
</protein>
<dbReference type="Gene3D" id="3.40.710.10">
    <property type="entry name" value="DD-peptidase/beta-lactamase superfamily"/>
    <property type="match status" value="2"/>
</dbReference>
<accession>A0A835H3P2</accession>
<evidence type="ECO:0000313" key="4">
    <source>
        <dbReference type="Proteomes" id="UP000631114"/>
    </source>
</evidence>
<evidence type="ECO:0000256" key="1">
    <source>
        <dbReference type="SAM" id="Phobius"/>
    </source>
</evidence>
<feature type="transmembrane region" description="Helical" evidence="1">
    <location>
        <begin position="111"/>
        <end position="131"/>
    </location>
</feature>
<keyword evidence="4" id="KW-1185">Reference proteome</keyword>
<sequence>CLKDFLSDSNNVFIGIDVEKVVNKLENEQKVKVSRYVDVRDLVKRELGYRDVDDHMVKDLGLVEIGKICLGKEFDVVLPEMDSYDCFFDEDEIGVKFAHLVVTKLASRRCMVIKVSVTGLLLLIAGMGLWVRDVKNGSALNAHQFIYDSPIHSDVEAKLRQLLIRLAADNKICGIQVCAYKDGEVVIDTAAGMLGKDDPRPVQLDSLFPVFSATKGVAAGMLHWLVHNGKLNLEENIANIWPGFGINGKDLIKVHHVLNHTSGLHNAMSNTLVDPPLMSDWNACLNSIQTSTPESEPGHKQLYHYSSFGYLCGGIIEHASGKKFQEILEEAIVHPLNVEGELYIGIPPGVESRLASLTFDTEDLKARERTVTRIDLPSTLQPDRIAKLIPLLANLFSSLEVRRAIVPSANGHFSARALARYYASLAAGGIVPPPHSPSSKPLLGSNPHIPKSASSHYEKRGNVVGASKDTTKTGDHNNITCHKDGVNRIFHGPKVHDAFLGVGDYGSLALPDGAFGLGFVRNCSKEGVIGFGHSGLGGSTGFCDIKHKFSIAVLVNTISVGAVTGRIVQLVCSELNVPVPLDFAQFAEGESYIKLN</sequence>
<name>A0A835H3P2_9MAGN</name>
<proteinExistence type="predicted"/>
<dbReference type="PANTHER" id="PTHR43319">
    <property type="entry name" value="BETA-LACTAMASE-RELATED"/>
    <property type="match status" value="1"/>
</dbReference>
<evidence type="ECO:0000313" key="3">
    <source>
        <dbReference type="EMBL" id="KAF9591675.1"/>
    </source>
</evidence>
<gene>
    <name evidence="3" type="ORF">IFM89_005547</name>
</gene>
<reference evidence="3 4" key="1">
    <citation type="submission" date="2020-10" db="EMBL/GenBank/DDBJ databases">
        <title>The Coptis chinensis genome and diversification of protoberbering-type alkaloids.</title>
        <authorList>
            <person name="Wang B."/>
            <person name="Shu S."/>
            <person name="Song C."/>
            <person name="Liu Y."/>
        </authorList>
    </citation>
    <scope>NUCLEOTIDE SEQUENCE [LARGE SCALE GENOMIC DNA]</scope>
    <source>
        <strain evidence="3">HL-2020</strain>
        <tissue evidence="3">Leaf</tissue>
    </source>
</reference>
<dbReference type="Pfam" id="PF00144">
    <property type="entry name" value="Beta-lactamase"/>
    <property type="match status" value="1"/>
</dbReference>
<dbReference type="PANTHER" id="PTHR43319:SF3">
    <property type="entry name" value="BETA-LACTAMASE-RELATED DOMAIN-CONTAINING PROTEIN"/>
    <property type="match status" value="1"/>
</dbReference>
<dbReference type="SUPFAM" id="SSF56601">
    <property type="entry name" value="beta-lactamase/transpeptidase-like"/>
    <property type="match status" value="1"/>
</dbReference>